<dbReference type="InterPro" id="IPR000209">
    <property type="entry name" value="Peptidase_S8/S53_dom"/>
</dbReference>
<keyword evidence="5 17" id="KW-0732">Signal</keyword>
<evidence type="ECO:0000256" key="1">
    <source>
        <dbReference type="ARBA" id="ARBA00004370"/>
    </source>
</evidence>
<proteinExistence type="inferred from homology"/>
<keyword evidence="7 14" id="KW-0720">Serine protease</keyword>
<evidence type="ECO:0000256" key="7">
    <source>
        <dbReference type="ARBA" id="ARBA00022825"/>
    </source>
</evidence>
<evidence type="ECO:0000256" key="10">
    <source>
        <dbReference type="ARBA" id="ARBA00023136"/>
    </source>
</evidence>
<dbReference type="FunFam" id="2.60.120.260:FF:000026">
    <property type="entry name" value="proprotein convertase subtilisin/kexin type 7"/>
    <property type="match status" value="1"/>
</dbReference>
<evidence type="ECO:0000256" key="11">
    <source>
        <dbReference type="ARBA" id="ARBA00023145"/>
    </source>
</evidence>
<dbReference type="Pfam" id="PF01483">
    <property type="entry name" value="P_proprotein"/>
    <property type="match status" value="1"/>
</dbReference>
<evidence type="ECO:0000259" key="18">
    <source>
        <dbReference type="PROSITE" id="PS51829"/>
    </source>
</evidence>
<dbReference type="InterPro" id="IPR002884">
    <property type="entry name" value="P_dom"/>
</dbReference>
<evidence type="ECO:0000256" key="8">
    <source>
        <dbReference type="ARBA" id="ARBA00022837"/>
    </source>
</evidence>
<dbReference type="GO" id="GO:0004252">
    <property type="term" value="F:serine-type endopeptidase activity"/>
    <property type="evidence" value="ECO:0007669"/>
    <property type="project" value="UniProtKB-UniRule"/>
</dbReference>
<dbReference type="InterPro" id="IPR015500">
    <property type="entry name" value="Peptidase_S8_subtilisin-rel"/>
</dbReference>
<dbReference type="FunFam" id="3.40.50.200:FF:000005">
    <property type="entry name" value="Proprotein convertase subtilisin/kexin type 7"/>
    <property type="match status" value="1"/>
</dbReference>
<dbReference type="GO" id="GO:0000139">
    <property type="term" value="C:Golgi membrane"/>
    <property type="evidence" value="ECO:0007669"/>
    <property type="project" value="TreeGrafter"/>
</dbReference>
<dbReference type="EMBL" id="LN483167">
    <property type="protein sequence ID" value="CDZ97435.1"/>
    <property type="molecule type" value="Genomic_DNA"/>
</dbReference>
<dbReference type="SMR" id="A0A0F7SG85"/>
<dbReference type="SUPFAM" id="SSF52743">
    <property type="entry name" value="Subtilisin-like"/>
    <property type="match status" value="1"/>
</dbReference>
<feature type="signal peptide" evidence="17">
    <location>
        <begin position="1"/>
        <end position="18"/>
    </location>
</feature>
<evidence type="ECO:0000256" key="16">
    <source>
        <dbReference type="SAM" id="Phobius"/>
    </source>
</evidence>
<dbReference type="InterPro" id="IPR034182">
    <property type="entry name" value="Kexin/furin"/>
</dbReference>
<keyword evidence="12" id="KW-0325">Glycoprotein</keyword>
<evidence type="ECO:0000256" key="6">
    <source>
        <dbReference type="ARBA" id="ARBA00022801"/>
    </source>
</evidence>
<accession>A0A0F7SG85</accession>
<evidence type="ECO:0000256" key="2">
    <source>
        <dbReference type="ARBA" id="ARBA00005325"/>
    </source>
</evidence>
<evidence type="ECO:0000256" key="12">
    <source>
        <dbReference type="ARBA" id="ARBA00023180"/>
    </source>
</evidence>
<dbReference type="PANTHER" id="PTHR42884">
    <property type="entry name" value="PROPROTEIN CONVERTASE SUBTILISIN/KEXIN-RELATED"/>
    <property type="match status" value="1"/>
</dbReference>
<feature type="compositionally biased region" description="Polar residues" evidence="15">
    <location>
        <begin position="714"/>
        <end position="735"/>
    </location>
</feature>
<dbReference type="Gene3D" id="2.60.120.260">
    <property type="entry name" value="Galactose-binding domain-like"/>
    <property type="match status" value="1"/>
</dbReference>
<dbReference type="AlphaFoldDB" id="A0A0F7SG85"/>
<feature type="compositionally biased region" description="Basic and acidic residues" evidence="15">
    <location>
        <begin position="858"/>
        <end position="870"/>
    </location>
</feature>
<keyword evidence="10 16" id="KW-0472">Membrane</keyword>
<dbReference type="PROSITE" id="PS00138">
    <property type="entry name" value="SUBTILASE_SER"/>
    <property type="match status" value="1"/>
</dbReference>
<keyword evidence="6 14" id="KW-0378">Hydrolase</keyword>
<feature type="compositionally biased region" description="Low complexity" evidence="15">
    <location>
        <begin position="742"/>
        <end position="763"/>
    </location>
</feature>
<comment type="subcellular location">
    <subcellularLocation>
        <location evidence="1">Membrane</location>
    </subcellularLocation>
</comment>
<dbReference type="PROSITE" id="PS51829">
    <property type="entry name" value="P_HOMO_B"/>
    <property type="match status" value="1"/>
</dbReference>
<dbReference type="CDD" id="cd04059">
    <property type="entry name" value="Peptidases_S8_Protein_convertases_Kexins_Furin-like"/>
    <property type="match status" value="1"/>
</dbReference>
<dbReference type="InterPro" id="IPR022398">
    <property type="entry name" value="Peptidase_S8_His-AS"/>
</dbReference>
<evidence type="ECO:0000256" key="5">
    <source>
        <dbReference type="ARBA" id="ARBA00022729"/>
    </source>
</evidence>
<evidence type="ECO:0000256" key="15">
    <source>
        <dbReference type="SAM" id="MobiDB-lite"/>
    </source>
</evidence>
<keyword evidence="11" id="KW-0865">Zymogen</keyword>
<evidence type="ECO:0000256" key="13">
    <source>
        <dbReference type="PIRSR" id="PIRSR615500-1"/>
    </source>
</evidence>
<feature type="active site" description="Charge relay system" evidence="13 14">
    <location>
        <position position="248"/>
    </location>
</feature>
<reference evidence="19" key="1">
    <citation type="submission" date="2014-08" db="EMBL/GenBank/DDBJ databases">
        <authorList>
            <person name="Sharma Rahul"/>
            <person name="Thines Marco"/>
        </authorList>
    </citation>
    <scope>NUCLEOTIDE SEQUENCE</scope>
</reference>
<dbReference type="PROSITE" id="PS00137">
    <property type="entry name" value="SUBTILASE_HIS"/>
    <property type="match status" value="1"/>
</dbReference>
<dbReference type="InterPro" id="IPR023828">
    <property type="entry name" value="Peptidase_S8_Ser-AS"/>
</dbReference>
<dbReference type="PROSITE" id="PS51892">
    <property type="entry name" value="SUBTILASE"/>
    <property type="match status" value="1"/>
</dbReference>
<keyword evidence="4 16" id="KW-0812">Transmembrane</keyword>
<keyword evidence="9 16" id="KW-1133">Transmembrane helix</keyword>
<dbReference type="PRINTS" id="PR00723">
    <property type="entry name" value="SUBTILISIN"/>
</dbReference>
<evidence type="ECO:0000256" key="4">
    <source>
        <dbReference type="ARBA" id="ARBA00022692"/>
    </source>
</evidence>
<feature type="transmembrane region" description="Helical" evidence="16">
    <location>
        <begin position="784"/>
        <end position="805"/>
    </location>
</feature>
<keyword evidence="3 14" id="KW-0645">Protease</keyword>
<dbReference type="SUPFAM" id="SSF49785">
    <property type="entry name" value="Galactose-binding domain-like"/>
    <property type="match status" value="1"/>
</dbReference>
<comment type="similarity">
    <text evidence="2">Belongs to the peptidase S8 family. Furin subfamily.</text>
</comment>
<evidence type="ECO:0000256" key="3">
    <source>
        <dbReference type="ARBA" id="ARBA00022670"/>
    </source>
</evidence>
<dbReference type="InterPro" id="IPR008979">
    <property type="entry name" value="Galactose-bd-like_sf"/>
</dbReference>
<evidence type="ECO:0000256" key="9">
    <source>
        <dbReference type="ARBA" id="ARBA00022989"/>
    </source>
</evidence>
<dbReference type="GO" id="GO:0005802">
    <property type="term" value="C:trans-Golgi network"/>
    <property type="evidence" value="ECO:0007669"/>
    <property type="project" value="TreeGrafter"/>
</dbReference>
<dbReference type="InterPro" id="IPR036852">
    <property type="entry name" value="Peptidase_S8/S53_dom_sf"/>
</dbReference>
<feature type="region of interest" description="Disordered" evidence="15">
    <location>
        <begin position="666"/>
        <end position="763"/>
    </location>
</feature>
<dbReference type="Pfam" id="PF00082">
    <property type="entry name" value="Peptidase_S8"/>
    <property type="match status" value="1"/>
</dbReference>
<evidence type="ECO:0000313" key="19">
    <source>
        <dbReference type="EMBL" id="CDZ97435.1"/>
    </source>
</evidence>
<organism evidence="19">
    <name type="scientific">Phaffia rhodozyma</name>
    <name type="common">Yeast</name>
    <name type="synonym">Xanthophyllomyces dendrorhous</name>
    <dbReference type="NCBI Taxonomy" id="264483"/>
    <lineage>
        <taxon>Eukaryota</taxon>
        <taxon>Fungi</taxon>
        <taxon>Dikarya</taxon>
        <taxon>Basidiomycota</taxon>
        <taxon>Agaricomycotina</taxon>
        <taxon>Tremellomycetes</taxon>
        <taxon>Cystofilobasidiales</taxon>
        <taxon>Mrakiaceae</taxon>
        <taxon>Phaffia</taxon>
    </lineage>
</organism>
<dbReference type="Gene3D" id="3.40.50.200">
    <property type="entry name" value="Peptidase S8/S53 domain"/>
    <property type="match status" value="1"/>
</dbReference>
<feature type="active site" description="Charge relay system" evidence="13 14">
    <location>
        <position position="420"/>
    </location>
</feature>
<feature type="domain" description="P/Homo B" evidence="18">
    <location>
        <begin position="496"/>
        <end position="653"/>
    </location>
</feature>
<name>A0A0F7SG85_PHARH</name>
<feature type="active site" description="Charge relay system" evidence="13 14">
    <location>
        <position position="210"/>
    </location>
</feature>
<dbReference type="GO" id="GO:0007323">
    <property type="term" value="P:peptide pheromone maturation"/>
    <property type="evidence" value="ECO:0007669"/>
    <property type="project" value="UniProtKB-ARBA"/>
</dbReference>
<feature type="region of interest" description="Disordered" evidence="15">
    <location>
        <begin position="835"/>
        <end position="974"/>
    </location>
</feature>
<evidence type="ECO:0000256" key="14">
    <source>
        <dbReference type="PROSITE-ProRule" id="PRU01240"/>
    </source>
</evidence>
<feature type="chain" id="PRO_5002521858" evidence="17">
    <location>
        <begin position="19"/>
        <end position="974"/>
    </location>
</feature>
<sequence>MLLRVLALTTLVSALTLADSFSDSNLYGRRLPHHPAPRSYSTHTYYALELSSSSSLSPEEAAALLGTELVEQVGQLKGHYLVRTENAELTRRRDLGYSSVESTWLAKRDDNLEGFGQIRSLEKMIPRQRAKRAWSERADVFGSKFNTFAATAQTDLTELSFLQDTLDVHDPLLLKQWHIVNTLMPENELNVTHVWNRGITGKGVHVALIDDGLDYTSHDLKENFYAEGSYDFNDHNPLPMPRLSDDTHGTRCAGEIGAIKNDVCGIGVAHTSKVAGVRILSGPISDADEAAALNYNYQKTDVYSCSWGPPDDGKNMDAPVGLILKALVNGATNGRDGKGSVFVFAAGNGGGMDDQCNFDGYTNSIYSITIGAVDRKGLHPYYSELCAAVMAVAPSSGSGDHIHTTDVGEEMCSDGHGGTSAAAPLAVGMYALALQVRPDLTWRDIQHITVNAVDTFNLQDPDWELTAAGRRFNYKYGYGKINVGKLVEYAESWKLVKPQAWFESPLVHLDNHTQSSLLSSIDADANIITRDSPGAFIPPTGVSSTFVVTADMLTRANFERLEHVTARVWIQHDRRGDVEVELVSPKGIKSVLARTRRADEDPDGFNGWKFMSMKHWDEDPIGTWTMTVLDRIHPEKNGTFQAWSLQLWGESINAARAVPYTLPLGDSDSPFPQNDPTVSQSVSAGLPLPPLSTTATENNTKELPKPTAHLPSDHASSPGESNSPGLANPVLTTKTGIEDIATDGGTTTRTGSSTSATSAVSSATTGLDEGIFDGMENLASGSTWVYGAGGLVALVGLGGGGLMLLRWRNRRRALMDGDDERGAYGILGGSGGGLRRGAGPGDGEDVAMGMLSGRKSRRGGEGRGKTKELYDAFGDVTESEDEEGRPAGGLGYHDSFLDDDDQEDRQAGASAPLYHDSQHRPGLPTEYNEEEEDRTMLSPGGPVGSGSNNRRLLEDEEGGSSSSGGSWQDVHRGS</sequence>
<dbReference type="PANTHER" id="PTHR42884:SF14">
    <property type="entry name" value="NEUROENDOCRINE CONVERTASE 1"/>
    <property type="match status" value="1"/>
</dbReference>
<evidence type="ECO:0000256" key="17">
    <source>
        <dbReference type="SAM" id="SignalP"/>
    </source>
</evidence>
<feature type="compositionally biased region" description="Polar residues" evidence="15">
    <location>
        <begin position="670"/>
        <end position="683"/>
    </location>
</feature>
<dbReference type="GO" id="GO:0016485">
    <property type="term" value="P:protein processing"/>
    <property type="evidence" value="ECO:0007669"/>
    <property type="project" value="TreeGrafter"/>
</dbReference>
<keyword evidence="8" id="KW-0106">Calcium</keyword>
<protein>
    <submittedName>
        <fullName evidence="19">Kex protein</fullName>
    </submittedName>
</protein>